<accession>A0A6J4KAD7</accession>
<feature type="compositionally biased region" description="Basic residues" evidence="1">
    <location>
        <begin position="207"/>
        <end position="230"/>
    </location>
</feature>
<feature type="compositionally biased region" description="Basic and acidic residues" evidence="1">
    <location>
        <begin position="164"/>
        <end position="174"/>
    </location>
</feature>
<feature type="region of interest" description="Disordered" evidence="1">
    <location>
        <begin position="1"/>
        <end position="290"/>
    </location>
</feature>
<feature type="compositionally biased region" description="Basic residues" evidence="1">
    <location>
        <begin position="75"/>
        <end position="90"/>
    </location>
</feature>
<feature type="compositionally biased region" description="Gly residues" evidence="1">
    <location>
        <begin position="253"/>
        <end position="265"/>
    </location>
</feature>
<dbReference type="EMBL" id="CADCTS010000182">
    <property type="protein sequence ID" value="CAA9300339.1"/>
    <property type="molecule type" value="Genomic_DNA"/>
</dbReference>
<feature type="non-terminal residue" evidence="2">
    <location>
        <position position="1"/>
    </location>
</feature>
<protein>
    <submittedName>
        <fullName evidence="2">Uncharacterized protein</fullName>
    </submittedName>
</protein>
<evidence type="ECO:0000313" key="2">
    <source>
        <dbReference type="EMBL" id="CAA9300339.1"/>
    </source>
</evidence>
<feature type="non-terminal residue" evidence="2">
    <location>
        <position position="290"/>
    </location>
</feature>
<reference evidence="2" key="1">
    <citation type="submission" date="2020-02" db="EMBL/GenBank/DDBJ databases">
        <authorList>
            <person name="Meier V. D."/>
        </authorList>
    </citation>
    <scope>NUCLEOTIDE SEQUENCE</scope>
    <source>
        <strain evidence="2">AVDCRST_MAG48</strain>
    </source>
</reference>
<organism evidence="2">
    <name type="scientific">uncultured Friedmanniella sp</name>
    <dbReference type="NCBI Taxonomy" id="335381"/>
    <lineage>
        <taxon>Bacteria</taxon>
        <taxon>Bacillati</taxon>
        <taxon>Actinomycetota</taxon>
        <taxon>Actinomycetes</taxon>
        <taxon>Propionibacteriales</taxon>
        <taxon>Nocardioidaceae</taxon>
        <taxon>Friedmanniella</taxon>
        <taxon>environmental samples</taxon>
    </lineage>
</organism>
<proteinExistence type="predicted"/>
<evidence type="ECO:0000256" key="1">
    <source>
        <dbReference type="SAM" id="MobiDB-lite"/>
    </source>
</evidence>
<name>A0A6J4KAD7_9ACTN</name>
<gene>
    <name evidence="2" type="ORF">AVDCRST_MAG48-1272</name>
</gene>
<feature type="compositionally biased region" description="Low complexity" evidence="1">
    <location>
        <begin position="232"/>
        <end position="245"/>
    </location>
</feature>
<feature type="compositionally biased region" description="Basic and acidic residues" evidence="1">
    <location>
        <begin position="122"/>
        <end position="145"/>
    </location>
</feature>
<sequence>ERCPAARLVPRPGRHVRSLPVVGRRRLDGGDQRVAPRPQSSAALPGPPRGRPRAAPAVALPHGRRPAGLPGPVPQRHRRPRAGHLGRRPRGAAGGPIPRRRTAGRRRREHRGGRPTRPGHPGGERRTGVDDAARHPVPHAERPDGRPPAARRLLPGLGPGAHRVGGDDAVDRGRAAGPAAHRRRGRSGAGGPRPGRRDRARPAVLRGHAHPGHGRRGGRPQRRRAHRGAGHRAGAPRGARPAQPARRPDRGAGRPGGRLGGGGRHLGAPRRRAGAGPAGGRRTGLARRQL</sequence>
<dbReference type="AlphaFoldDB" id="A0A6J4KAD7"/>
<feature type="compositionally biased region" description="Basic residues" evidence="1">
    <location>
        <begin position="98"/>
        <end position="114"/>
    </location>
</feature>